<name>A0A7W8X7G3_9HYPH</name>
<dbReference type="Proteomes" id="UP000585507">
    <property type="component" value="Unassembled WGS sequence"/>
</dbReference>
<organism evidence="2 3">
    <name type="scientific">Rhizobium giardinii</name>
    <dbReference type="NCBI Taxonomy" id="56731"/>
    <lineage>
        <taxon>Bacteria</taxon>
        <taxon>Pseudomonadati</taxon>
        <taxon>Pseudomonadota</taxon>
        <taxon>Alphaproteobacteria</taxon>
        <taxon>Hyphomicrobiales</taxon>
        <taxon>Rhizobiaceae</taxon>
        <taxon>Rhizobium/Agrobacterium group</taxon>
        <taxon>Rhizobium</taxon>
    </lineage>
</organism>
<keyword evidence="1" id="KW-0472">Membrane</keyword>
<keyword evidence="1" id="KW-1133">Transmembrane helix</keyword>
<dbReference type="AlphaFoldDB" id="A0A7W8X7G3"/>
<protein>
    <submittedName>
        <fullName evidence="2">Uncharacterized protein</fullName>
    </submittedName>
</protein>
<sequence>MKKKEPLLRIGDFVIWSTILASVVGYQLWTQASAPALTTVITTIDRVAG</sequence>
<evidence type="ECO:0000313" key="2">
    <source>
        <dbReference type="EMBL" id="MBB5534606.1"/>
    </source>
</evidence>
<keyword evidence="1" id="KW-0812">Transmembrane</keyword>
<comment type="caution">
    <text evidence="2">The sequence shown here is derived from an EMBL/GenBank/DDBJ whole genome shotgun (WGS) entry which is preliminary data.</text>
</comment>
<evidence type="ECO:0000313" key="3">
    <source>
        <dbReference type="Proteomes" id="UP000585507"/>
    </source>
</evidence>
<dbReference type="EMBL" id="JACHBK010000003">
    <property type="protein sequence ID" value="MBB5534606.1"/>
    <property type="molecule type" value="Genomic_DNA"/>
</dbReference>
<dbReference type="RefSeq" id="WP_167332402.1">
    <property type="nucleotide sequence ID" value="NZ_JACHBK010000003.1"/>
</dbReference>
<feature type="transmembrane region" description="Helical" evidence="1">
    <location>
        <begin position="7"/>
        <end position="29"/>
    </location>
</feature>
<gene>
    <name evidence="2" type="ORF">GGD55_001289</name>
</gene>
<accession>A0A7W8X7G3</accession>
<evidence type="ECO:0000256" key="1">
    <source>
        <dbReference type="SAM" id="Phobius"/>
    </source>
</evidence>
<proteinExistence type="predicted"/>
<keyword evidence="3" id="KW-1185">Reference proteome</keyword>
<reference evidence="2 3" key="1">
    <citation type="submission" date="2020-08" db="EMBL/GenBank/DDBJ databases">
        <title>Genomic Encyclopedia of Type Strains, Phase IV (KMG-V): Genome sequencing to study the core and pangenomes of soil and plant-associated prokaryotes.</title>
        <authorList>
            <person name="Whitman W."/>
        </authorList>
    </citation>
    <scope>NUCLEOTIDE SEQUENCE [LARGE SCALE GENOMIC DNA]</scope>
    <source>
        <strain evidence="2 3">SEMIA 4084</strain>
    </source>
</reference>